<organism evidence="1">
    <name type="scientific">Faucicola osloensis</name>
    <name type="common">Moraxella osloensis</name>
    <dbReference type="NCBI Taxonomy" id="34062"/>
    <lineage>
        <taxon>Bacteria</taxon>
        <taxon>Pseudomonadati</taxon>
        <taxon>Pseudomonadota</taxon>
        <taxon>Gammaproteobacteria</taxon>
        <taxon>Moraxellales</taxon>
        <taxon>Moraxellaceae</taxon>
        <taxon>Faucicola</taxon>
    </lineage>
</organism>
<dbReference type="InterPro" id="IPR003959">
    <property type="entry name" value="ATPase_AAA_core"/>
</dbReference>
<dbReference type="SUPFAM" id="SSF52540">
    <property type="entry name" value="P-loop containing nucleoside triphosphate hydrolases"/>
    <property type="match status" value="1"/>
</dbReference>
<dbReference type="Pfam" id="PF00004">
    <property type="entry name" value="AAA"/>
    <property type="match status" value="1"/>
</dbReference>
<dbReference type="OrthoDB" id="9809379at2"/>
<dbReference type="AlphaFoldDB" id="A0A1B8PU15"/>
<dbReference type="EMBL" id="CP047226">
    <property type="protein sequence ID" value="QHG09679.1"/>
    <property type="molecule type" value="Genomic_DNA"/>
</dbReference>
<dbReference type="InterPro" id="IPR027417">
    <property type="entry name" value="P-loop_NTPase"/>
</dbReference>
<sequence>MKILQSPYYQPRKLLSASSEPPYTVQLIEDNLQYASKYNPFESLLDDIFPGVHVGNHDMVIRKEQLKDFERCTDFTTVAYSHKNNTLYEREACYFHPKYEVFMLTNEDLSNDYDEYIFESGLLKVVSIYYISTNPHSAASVKNVFDEYLQKYVSQEAKVSILLKEVHGFVFKTHRIKPFPINLDTMYHEDFLPVHQHIKESLNHDGKGVVLLHGVAGSGKTNYIKWLTSQVPNKKFIFVPTTMIGYLTNPEFMSLLVDNKNSVLVLEDCENYIAERSIDNANTDVVSAILNIADGMLSDVLECQFICTFNSDISKIDPALLRKGRLIAEYKFKELSVEKSNAFLASIDKAITVNKPHSLAELTNMDHLSYREKQAEKPKFGFV</sequence>
<gene>
    <name evidence="1" type="ORF">GSF12_07110</name>
</gene>
<dbReference type="Gene3D" id="3.40.50.300">
    <property type="entry name" value="P-loop containing nucleotide triphosphate hydrolases"/>
    <property type="match status" value="1"/>
</dbReference>
<evidence type="ECO:0000313" key="1">
    <source>
        <dbReference type="EMBL" id="QHG09679.1"/>
    </source>
</evidence>
<accession>A0A1B8PU15</accession>
<proteinExistence type="predicted"/>
<dbReference type="GO" id="GO:0016887">
    <property type="term" value="F:ATP hydrolysis activity"/>
    <property type="evidence" value="ECO:0007669"/>
    <property type="project" value="InterPro"/>
</dbReference>
<name>A0A1B8PU15_FAUOS</name>
<protein>
    <submittedName>
        <fullName evidence="1">AAA family ATPase</fullName>
    </submittedName>
</protein>
<dbReference type="GO" id="GO:0005524">
    <property type="term" value="F:ATP binding"/>
    <property type="evidence" value="ECO:0007669"/>
    <property type="project" value="InterPro"/>
</dbReference>
<reference evidence="1" key="1">
    <citation type="journal article" date="2020" name="Microbiol. Resour. Announc.">
        <title>Complete Genome Sequence of Moraxella osloensis Strain YV1, Isolated from an Australian Wastewater Treatment Plant.</title>
        <authorList>
            <person name="Batinovic S."/>
            <person name="Rice D.T.F."/>
            <person name="Seviour R.J."/>
            <person name="Petrovski S."/>
        </authorList>
    </citation>
    <scope>NUCLEOTIDE SEQUENCE</scope>
    <source>
        <strain evidence="1">YV1</strain>
    </source>
</reference>